<dbReference type="Proteomes" id="UP000198319">
    <property type="component" value="Unassembled WGS sequence"/>
</dbReference>
<dbReference type="EMBL" id="MIKE01000022">
    <property type="protein sequence ID" value="OHT45647.1"/>
    <property type="molecule type" value="Genomic_DNA"/>
</dbReference>
<accession>A0A1S1J4R8</accession>
<name>A0A1S1J4R8_9FLAO</name>
<evidence type="ECO:0000256" key="1">
    <source>
        <dbReference type="SAM" id="Phobius"/>
    </source>
</evidence>
<feature type="transmembrane region" description="Helical" evidence="1">
    <location>
        <begin position="47"/>
        <end position="69"/>
    </location>
</feature>
<dbReference type="STRING" id="1278819.BHE19_07385"/>
<proteinExistence type="predicted"/>
<reference evidence="4" key="2">
    <citation type="submission" date="2016-09" db="EMBL/GenBank/DDBJ databases">
        <authorList>
            <person name="Chen S."/>
            <person name="Walker E."/>
        </authorList>
    </citation>
    <scope>NUCLEOTIDE SEQUENCE [LARGE SCALE GENOMIC DNA]</scope>
    <source>
        <strain evidence="4">MSU</strain>
    </source>
</reference>
<keyword evidence="1" id="KW-1133">Transmembrane helix</keyword>
<keyword evidence="5" id="KW-1185">Reference proteome</keyword>
<reference evidence="3 5" key="3">
    <citation type="submission" date="2016-11" db="EMBL/GenBank/DDBJ databases">
        <title>Whole genomes of Flavobacteriaceae.</title>
        <authorList>
            <person name="Stine C."/>
            <person name="Li C."/>
            <person name="Tadesse D."/>
        </authorList>
    </citation>
    <scope>NUCLEOTIDE SEQUENCE [LARGE SCALE GENOMIC DNA]</scope>
    <source>
        <strain evidence="3 5">ATCC BAA-2541</strain>
    </source>
</reference>
<dbReference type="AlphaFoldDB" id="A0A1S1J4R8"/>
<evidence type="ECO:0008006" key="6">
    <source>
        <dbReference type="Google" id="ProtNLM"/>
    </source>
</evidence>
<organism evidence="2 4">
    <name type="scientific">Flavobacterium tructae</name>
    <dbReference type="NCBI Taxonomy" id="1114873"/>
    <lineage>
        <taxon>Bacteria</taxon>
        <taxon>Pseudomonadati</taxon>
        <taxon>Bacteroidota</taxon>
        <taxon>Flavobacteriia</taxon>
        <taxon>Flavobacteriales</taxon>
        <taxon>Flavobacteriaceae</taxon>
        <taxon>Flavobacterium</taxon>
    </lineage>
</organism>
<sequence>MESNATTNENLNLYEKAENYTKTSLELIKLKTVSASADVLSTLTSRIAVGAVVAFFTLFLNIGISLWIGKKLGENYYGFFILALFYLIVAIVLHKSHHKLIKTPIGNMIVSSILKETKQEAHCDSGQSKN</sequence>
<protein>
    <recommendedName>
        <fullName evidence="6">Phage holin family protein</fullName>
    </recommendedName>
</protein>
<evidence type="ECO:0000313" key="3">
    <source>
        <dbReference type="EMBL" id="OXB18306.1"/>
    </source>
</evidence>
<dbReference type="OrthoDB" id="678770at2"/>
<reference evidence="2" key="1">
    <citation type="submission" date="2016-09" db="EMBL/GenBank/DDBJ databases">
        <authorList>
            <person name="Capua I."/>
            <person name="De Benedictis P."/>
            <person name="Joannis T."/>
            <person name="Lombin L.H."/>
            <person name="Cattoli G."/>
        </authorList>
    </citation>
    <scope>NUCLEOTIDE SEQUENCE [LARGE SCALE GENOMIC DNA]</scope>
    <source>
        <strain evidence="2">MSU</strain>
    </source>
</reference>
<keyword evidence="1" id="KW-0472">Membrane</keyword>
<gene>
    <name evidence="3" type="ORF">B0A71_15410</name>
    <name evidence="2" type="ORF">BHE19_07385</name>
</gene>
<dbReference type="EMBL" id="MUHG01000023">
    <property type="protein sequence ID" value="OXB18306.1"/>
    <property type="molecule type" value="Genomic_DNA"/>
</dbReference>
<keyword evidence="1" id="KW-0812">Transmembrane</keyword>
<feature type="transmembrane region" description="Helical" evidence="1">
    <location>
        <begin position="75"/>
        <end position="93"/>
    </location>
</feature>
<dbReference type="Proteomes" id="UP000180252">
    <property type="component" value="Unassembled WGS sequence"/>
</dbReference>
<evidence type="ECO:0000313" key="5">
    <source>
        <dbReference type="Proteomes" id="UP000198319"/>
    </source>
</evidence>
<dbReference type="RefSeq" id="WP_070906927.1">
    <property type="nucleotide sequence ID" value="NZ_MIKE01000022.1"/>
</dbReference>
<evidence type="ECO:0000313" key="2">
    <source>
        <dbReference type="EMBL" id="OHT45647.1"/>
    </source>
</evidence>
<comment type="caution">
    <text evidence="2">The sequence shown here is derived from an EMBL/GenBank/DDBJ whole genome shotgun (WGS) entry which is preliminary data.</text>
</comment>
<evidence type="ECO:0000313" key="4">
    <source>
        <dbReference type="Proteomes" id="UP000180252"/>
    </source>
</evidence>